<evidence type="ECO:0000313" key="10">
    <source>
        <dbReference type="Proteomes" id="UP001589776"/>
    </source>
</evidence>
<dbReference type="InterPro" id="IPR036259">
    <property type="entry name" value="MFS_trans_sf"/>
</dbReference>
<name>A0ABV6DG64_9BACL</name>
<feature type="transmembrane region" description="Helical" evidence="7">
    <location>
        <begin position="96"/>
        <end position="117"/>
    </location>
</feature>
<evidence type="ECO:0000256" key="7">
    <source>
        <dbReference type="SAM" id="Phobius"/>
    </source>
</evidence>
<feature type="transmembrane region" description="Helical" evidence="7">
    <location>
        <begin position="40"/>
        <end position="64"/>
    </location>
</feature>
<evidence type="ECO:0000256" key="3">
    <source>
        <dbReference type="ARBA" id="ARBA00022475"/>
    </source>
</evidence>
<dbReference type="PROSITE" id="PS50850">
    <property type="entry name" value="MFS"/>
    <property type="match status" value="1"/>
</dbReference>
<dbReference type="PANTHER" id="PTHR43124:SF10">
    <property type="entry name" value="PURINE EFFLUX PUMP PBUE"/>
    <property type="match status" value="1"/>
</dbReference>
<dbReference type="EMBL" id="JBHLWN010000021">
    <property type="protein sequence ID" value="MFC0211635.1"/>
    <property type="molecule type" value="Genomic_DNA"/>
</dbReference>
<evidence type="ECO:0000256" key="6">
    <source>
        <dbReference type="ARBA" id="ARBA00023136"/>
    </source>
</evidence>
<keyword evidence="6 7" id="KW-0472">Membrane</keyword>
<accession>A0ABV6DG64</accession>
<dbReference type="PANTHER" id="PTHR43124">
    <property type="entry name" value="PURINE EFFLUX PUMP PBUE"/>
    <property type="match status" value="1"/>
</dbReference>
<feature type="transmembrane region" description="Helical" evidence="7">
    <location>
        <begin position="129"/>
        <end position="149"/>
    </location>
</feature>
<keyword evidence="10" id="KW-1185">Reference proteome</keyword>
<dbReference type="RefSeq" id="WP_377468620.1">
    <property type="nucleotide sequence ID" value="NZ_JBHLWN010000021.1"/>
</dbReference>
<feature type="transmembrane region" description="Helical" evidence="7">
    <location>
        <begin position="190"/>
        <end position="210"/>
    </location>
</feature>
<evidence type="ECO:0000256" key="5">
    <source>
        <dbReference type="ARBA" id="ARBA00022989"/>
    </source>
</evidence>
<feature type="transmembrane region" description="Helical" evidence="7">
    <location>
        <begin position="155"/>
        <end position="178"/>
    </location>
</feature>
<keyword evidence="2" id="KW-0813">Transport</keyword>
<dbReference type="Pfam" id="PF07690">
    <property type="entry name" value="MFS_1"/>
    <property type="match status" value="1"/>
</dbReference>
<sequence>MNRMVIYLLTIAVFFTATSELVVSGILNVLSEQLHVSVAWAGQLITVYSLAFAIGTPIIISLTALMKRKRLLLLTMLAFTAGNLVSLIGSSFTLLLVSRVVLGVSSGVLTVAAFSAAAKLVSPDKIGSAIGTIILGFSSAMILGVPIGIALTEMFGWQMIFVFLASGSLLILAGMALLLPEMEGDEQVPFGKQLSVLTNPVIFVALLFVLLREGGTSVMYTYMSSFLDSILHRSPADIGLIMLAIGAAGAIGSRAGGSAVDRWRSVPVIVVSMIVQVTALALLPPAVHSFPLAMGLLALWVMSMFVMGPATQTYFIEKAPKSANLIISLNLSVTQIGLAAGAAAGGMAVTANATVLYNPWVAAFALLLAFTAIIVSIRRSKASVKKSALA</sequence>
<dbReference type="CDD" id="cd17324">
    <property type="entry name" value="MFS_NepI_like"/>
    <property type="match status" value="1"/>
</dbReference>
<keyword evidence="5 7" id="KW-1133">Transmembrane helix</keyword>
<feature type="transmembrane region" description="Helical" evidence="7">
    <location>
        <begin position="230"/>
        <end position="251"/>
    </location>
</feature>
<feature type="transmembrane region" description="Helical" evidence="7">
    <location>
        <begin position="71"/>
        <end position="90"/>
    </location>
</feature>
<dbReference type="InterPro" id="IPR011701">
    <property type="entry name" value="MFS"/>
</dbReference>
<feature type="transmembrane region" description="Helical" evidence="7">
    <location>
        <begin position="329"/>
        <end position="351"/>
    </location>
</feature>
<evidence type="ECO:0000256" key="1">
    <source>
        <dbReference type="ARBA" id="ARBA00004651"/>
    </source>
</evidence>
<feature type="transmembrane region" description="Helical" evidence="7">
    <location>
        <begin position="263"/>
        <end position="283"/>
    </location>
</feature>
<evidence type="ECO:0000256" key="4">
    <source>
        <dbReference type="ARBA" id="ARBA00022692"/>
    </source>
</evidence>
<dbReference type="Gene3D" id="1.20.1250.20">
    <property type="entry name" value="MFS general substrate transporter like domains"/>
    <property type="match status" value="2"/>
</dbReference>
<feature type="transmembrane region" description="Helical" evidence="7">
    <location>
        <begin position="289"/>
        <end position="308"/>
    </location>
</feature>
<dbReference type="Proteomes" id="UP001589776">
    <property type="component" value="Unassembled WGS sequence"/>
</dbReference>
<feature type="domain" description="Major facilitator superfamily (MFS) profile" evidence="8">
    <location>
        <begin position="5"/>
        <end position="381"/>
    </location>
</feature>
<dbReference type="SUPFAM" id="SSF103473">
    <property type="entry name" value="MFS general substrate transporter"/>
    <property type="match status" value="1"/>
</dbReference>
<proteinExistence type="predicted"/>
<comment type="subcellular location">
    <subcellularLocation>
        <location evidence="1">Cell membrane</location>
        <topology evidence="1">Multi-pass membrane protein</topology>
    </subcellularLocation>
</comment>
<evidence type="ECO:0000256" key="2">
    <source>
        <dbReference type="ARBA" id="ARBA00022448"/>
    </source>
</evidence>
<evidence type="ECO:0000259" key="8">
    <source>
        <dbReference type="PROSITE" id="PS50850"/>
    </source>
</evidence>
<keyword evidence="3" id="KW-1003">Cell membrane</keyword>
<keyword evidence="4 7" id="KW-0812">Transmembrane</keyword>
<reference evidence="9 10" key="1">
    <citation type="submission" date="2024-09" db="EMBL/GenBank/DDBJ databases">
        <authorList>
            <person name="Sun Q."/>
            <person name="Mori K."/>
        </authorList>
    </citation>
    <scope>NUCLEOTIDE SEQUENCE [LARGE SCALE GENOMIC DNA]</scope>
    <source>
        <strain evidence="9 10">CCM 7759</strain>
    </source>
</reference>
<evidence type="ECO:0000313" key="9">
    <source>
        <dbReference type="EMBL" id="MFC0211635.1"/>
    </source>
</evidence>
<feature type="transmembrane region" description="Helical" evidence="7">
    <location>
        <begin position="357"/>
        <end position="377"/>
    </location>
</feature>
<dbReference type="InterPro" id="IPR050189">
    <property type="entry name" value="MFS_Efflux_Transporters"/>
</dbReference>
<protein>
    <submittedName>
        <fullName evidence="9">MFS transporter</fullName>
    </submittedName>
</protein>
<comment type="caution">
    <text evidence="9">The sequence shown here is derived from an EMBL/GenBank/DDBJ whole genome shotgun (WGS) entry which is preliminary data.</text>
</comment>
<dbReference type="InterPro" id="IPR020846">
    <property type="entry name" value="MFS_dom"/>
</dbReference>
<gene>
    <name evidence="9" type="ORF">ACFFK0_04070</name>
</gene>
<organism evidence="9 10">
    <name type="scientific">Paenibacillus chartarius</name>
    <dbReference type="NCBI Taxonomy" id="747481"/>
    <lineage>
        <taxon>Bacteria</taxon>
        <taxon>Bacillati</taxon>
        <taxon>Bacillota</taxon>
        <taxon>Bacilli</taxon>
        <taxon>Bacillales</taxon>
        <taxon>Paenibacillaceae</taxon>
        <taxon>Paenibacillus</taxon>
    </lineage>
</organism>